<reference evidence="2" key="1">
    <citation type="submission" date="2023-04" db="EMBL/GenBank/DDBJ databases">
        <title>Black Yeasts Isolated from many extreme environments.</title>
        <authorList>
            <person name="Coleine C."/>
            <person name="Stajich J.E."/>
            <person name="Selbmann L."/>
        </authorList>
    </citation>
    <scope>NUCLEOTIDE SEQUENCE</scope>
    <source>
        <strain evidence="2">CCFEE 5312</strain>
    </source>
</reference>
<sequence>MFGNSNTLEARSLTITTSAPARITNRASDATSYTPSSPILHSPSSGQFETFGSNTTSTQDGPAAAHNQPVPNIQPAAHCQPPTVIQLAPINQTVPITTAAINAQPATAAAFQFFERLPKEMRIAGNYVAFGSRFTSLSGVTNVSLDYRSEYYQAVFNTLDNQEVILTRLTTVGPNAPQTPVFGNALMCDYLTIRLAIDNNLTAQQTPTGINTVHATALTLNDTAMDCIFILRCFPNALEVSIYIESLPYQAPIATNV</sequence>
<evidence type="ECO:0000313" key="2">
    <source>
        <dbReference type="EMBL" id="KAK3050315.1"/>
    </source>
</evidence>
<evidence type="ECO:0000256" key="1">
    <source>
        <dbReference type="SAM" id="MobiDB-lite"/>
    </source>
</evidence>
<feature type="region of interest" description="Disordered" evidence="1">
    <location>
        <begin position="26"/>
        <end position="77"/>
    </location>
</feature>
<name>A0AAJ0DAX9_9PEZI</name>
<gene>
    <name evidence="2" type="ORF">LTR09_008464</name>
</gene>
<comment type="caution">
    <text evidence="2">The sequence shown here is derived from an EMBL/GenBank/DDBJ whole genome shotgun (WGS) entry which is preliminary data.</text>
</comment>
<dbReference type="AlphaFoldDB" id="A0AAJ0DAX9"/>
<accession>A0AAJ0DAX9</accession>
<keyword evidence="3" id="KW-1185">Reference proteome</keyword>
<protein>
    <submittedName>
        <fullName evidence="2">Uncharacterized protein</fullName>
    </submittedName>
</protein>
<proteinExistence type="predicted"/>
<dbReference type="EMBL" id="JAWDJX010000033">
    <property type="protein sequence ID" value="KAK3050315.1"/>
    <property type="molecule type" value="Genomic_DNA"/>
</dbReference>
<feature type="compositionally biased region" description="Polar residues" evidence="1">
    <location>
        <begin position="26"/>
        <end position="60"/>
    </location>
</feature>
<evidence type="ECO:0000313" key="3">
    <source>
        <dbReference type="Proteomes" id="UP001271007"/>
    </source>
</evidence>
<dbReference type="Proteomes" id="UP001271007">
    <property type="component" value="Unassembled WGS sequence"/>
</dbReference>
<organism evidence="2 3">
    <name type="scientific">Extremus antarcticus</name>
    <dbReference type="NCBI Taxonomy" id="702011"/>
    <lineage>
        <taxon>Eukaryota</taxon>
        <taxon>Fungi</taxon>
        <taxon>Dikarya</taxon>
        <taxon>Ascomycota</taxon>
        <taxon>Pezizomycotina</taxon>
        <taxon>Dothideomycetes</taxon>
        <taxon>Dothideomycetidae</taxon>
        <taxon>Mycosphaerellales</taxon>
        <taxon>Extremaceae</taxon>
        <taxon>Extremus</taxon>
    </lineage>
</organism>